<dbReference type="Proteomes" id="UP000321787">
    <property type="component" value="Unassembled WGS sequence"/>
</dbReference>
<evidence type="ECO:0000256" key="11">
    <source>
        <dbReference type="SAM" id="Coils"/>
    </source>
</evidence>
<dbReference type="GO" id="GO:0004888">
    <property type="term" value="F:transmembrane signaling receptor activity"/>
    <property type="evidence" value="ECO:0007669"/>
    <property type="project" value="InterPro"/>
</dbReference>
<dbReference type="SUPFAM" id="SSF58104">
    <property type="entry name" value="Methyl-accepting chemotaxis protein (MCP) signaling domain"/>
    <property type="match status" value="1"/>
</dbReference>
<evidence type="ECO:0000256" key="12">
    <source>
        <dbReference type="SAM" id="Phobius"/>
    </source>
</evidence>
<evidence type="ECO:0000313" key="16">
    <source>
        <dbReference type="EMBL" id="GEK15589.1"/>
    </source>
</evidence>
<dbReference type="PROSITE" id="PS50111">
    <property type="entry name" value="CHEMOTAXIS_TRANSDUC_2"/>
    <property type="match status" value="1"/>
</dbReference>
<evidence type="ECO:0000256" key="2">
    <source>
        <dbReference type="ARBA" id="ARBA00022475"/>
    </source>
</evidence>
<evidence type="ECO:0000256" key="4">
    <source>
        <dbReference type="ARBA" id="ARBA00022519"/>
    </source>
</evidence>
<dbReference type="PROSITE" id="PS50885">
    <property type="entry name" value="HAMP"/>
    <property type="match status" value="1"/>
</dbReference>
<dbReference type="InterPro" id="IPR033479">
    <property type="entry name" value="dCache_1"/>
</dbReference>
<dbReference type="PANTHER" id="PTHR32089:SF117">
    <property type="entry name" value="METHYL ACCEPTING SENSORY TRANSDUCER WITH CACHE_1 SMALL MOLECULE BINDING DOMAIN"/>
    <property type="match status" value="1"/>
</dbReference>
<dbReference type="PRINTS" id="PR00260">
    <property type="entry name" value="CHEMTRNSDUCR"/>
</dbReference>
<accession>A0A510ULZ5</accession>
<dbReference type="InterPro" id="IPR004090">
    <property type="entry name" value="Chemotax_Me-accpt_rcpt"/>
</dbReference>
<dbReference type="CDD" id="cd12913">
    <property type="entry name" value="PDC1_MCP_like"/>
    <property type="match status" value="1"/>
</dbReference>
<dbReference type="PROSITE" id="PS50192">
    <property type="entry name" value="T_SNARE"/>
    <property type="match status" value="1"/>
</dbReference>
<evidence type="ECO:0000256" key="10">
    <source>
        <dbReference type="PROSITE-ProRule" id="PRU00284"/>
    </source>
</evidence>
<dbReference type="InterPro" id="IPR000727">
    <property type="entry name" value="T_SNARE_dom"/>
</dbReference>
<evidence type="ECO:0000313" key="17">
    <source>
        <dbReference type="Proteomes" id="UP000321787"/>
    </source>
</evidence>
<proteinExistence type="inferred from homology"/>
<feature type="domain" description="HAMP" evidence="15">
    <location>
        <begin position="296"/>
        <end position="350"/>
    </location>
</feature>
<dbReference type="PANTHER" id="PTHR32089">
    <property type="entry name" value="METHYL-ACCEPTING CHEMOTAXIS PROTEIN MCPB"/>
    <property type="match status" value="1"/>
</dbReference>
<dbReference type="GO" id="GO:0007165">
    <property type="term" value="P:signal transduction"/>
    <property type="evidence" value="ECO:0007669"/>
    <property type="project" value="UniProtKB-KW"/>
</dbReference>
<keyword evidence="6 12" id="KW-1133">Transmembrane helix</keyword>
<evidence type="ECO:0000259" key="14">
    <source>
        <dbReference type="PROSITE" id="PS50192"/>
    </source>
</evidence>
<keyword evidence="2" id="KW-1003">Cell membrane</keyword>
<dbReference type="CDD" id="cd06225">
    <property type="entry name" value="HAMP"/>
    <property type="match status" value="1"/>
</dbReference>
<evidence type="ECO:0000256" key="9">
    <source>
        <dbReference type="ARBA" id="ARBA00029447"/>
    </source>
</evidence>
<name>A0A510ULZ5_ALIFS</name>
<dbReference type="GO" id="GO:0006935">
    <property type="term" value="P:chemotaxis"/>
    <property type="evidence" value="ECO:0007669"/>
    <property type="project" value="UniProtKB-KW"/>
</dbReference>
<feature type="transmembrane region" description="Helical" evidence="12">
    <location>
        <begin position="12"/>
        <end position="31"/>
    </location>
</feature>
<dbReference type="InterPro" id="IPR003660">
    <property type="entry name" value="HAMP_dom"/>
</dbReference>
<keyword evidence="11" id="KW-0175">Coiled coil</keyword>
<evidence type="ECO:0000256" key="5">
    <source>
        <dbReference type="ARBA" id="ARBA00022692"/>
    </source>
</evidence>
<dbReference type="FunFam" id="1.10.287.950:FF:000001">
    <property type="entry name" value="Methyl-accepting chemotaxis sensory transducer"/>
    <property type="match status" value="1"/>
</dbReference>
<keyword evidence="4" id="KW-0997">Cell inner membrane</keyword>
<dbReference type="SUPFAM" id="SSF103190">
    <property type="entry name" value="Sensory domain-like"/>
    <property type="match status" value="1"/>
</dbReference>
<protein>
    <submittedName>
        <fullName evidence="16">Methyl-accepting chemotaxis protein</fullName>
    </submittedName>
</protein>
<gene>
    <name evidence="16" type="ORF">AFI02nite_36250</name>
</gene>
<comment type="subcellular location">
    <subcellularLocation>
        <location evidence="1">Cell inner membrane</location>
        <topology evidence="1">Multi-pass membrane protein</topology>
    </subcellularLocation>
</comment>
<dbReference type="Gene3D" id="3.30.450.20">
    <property type="entry name" value="PAS domain"/>
    <property type="match status" value="2"/>
</dbReference>
<evidence type="ECO:0000256" key="8">
    <source>
        <dbReference type="ARBA" id="ARBA00023224"/>
    </source>
</evidence>
<evidence type="ECO:0000256" key="6">
    <source>
        <dbReference type="ARBA" id="ARBA00022989"/>
    </source>
</evidence>
<dbReference type="Pfam" id="PF00015">
    <property type="entry name" value="MCPsignal"/>
    <property type="match status" value="1"/>
</dbReference>
<evidence type="ECO:0000259" key="15">
    <source>
        <dbReference type="PROSITE" id="PS50885"/>
    </source>
</evidence>
<comment type="caution">
    <text evidence="16">The sequence shown here is derived from an EMBL/GenBank/DDBJ whole genome shotgun (WGS) entry which is preliminary data.</text>
</comment>
<dbReference type="RefSeq" id="WP_186809482.1">
    <property type="nucleotide sequence ID" value="NZ_BJTZ01000033.1"/>
</dbReference>
<dbReference type="GO" id="GO:0005886">
    <property type="term" value="C:plasma membrane"/>
    <property type="evidence" value="ECO:0007669"/>
    <property type="project" value="UniProtKB-SubCell"/>
</dbReference>
<dbReference type="Pfam" id="PF02743">
    <property type="entry name" value="dCache_1"/>
    <property type="match status" value="1"/>
</dbReference>
<dbReference type="CDD" id="cd11386">
    <property type="entry name" value="MCP_signal"/>
    <property type="match status" value="1"/>
</dbReference>
<feature type="coiled-coil region" evidence="11">
    <location>
        <begin position="433"/>
        <end position="460"/>
    </location>
</feature>
<organism evidence="16 17">
    <name type="scientific">Aliivibrio fischeri</name>
    <name type="common">Vibrio fischeri</name>
    <dbReference type="NCBI Taxonomy" id="668"/>
    <lineage>
        <taxon>Bacteria</taxon>
        <taxon>Pseudomonadati</taxon>
        <taxon>Pseudomonadota</taxon>
        <taxon>Gammaproteobacteria</taxon>
        <taxon>Vibrionales</taxon>
        <taxon>Vibrionaceae</taxon>
        <taxon>Aliivibrio</taxon>
    </lineage>
</organism>
<dbReference type="SMART" id="SM00304">
    <property type="entry name" value="HAMP"/>
    <property type="match status" value="2"/>
</dbReference>
<reference evidence="16 17" key="1">
    <citation type="submission" date="2019-07" db="EMBL/GenBank/DDBJ databases">
        <title>Whole genome shotgun sequence of Aliivibrio fischeri NBRC 101058.</title>
        <authorList>
            <person name="Hosoyama A."/>
            <person name="Uohara A."/>
            <person name="Ohji S."/>
            <person name="Ichikawa N."/>
        </authorList>
    </citation>
    <scope>NUCLEOTIDE SEQUENCE [LARGE SCALE GENOMIC DNA]</scope>
    <source>
        <strain evidence="16 17">NBRC 101058</strain>
    </source>
</reference>
<feature type="domain" description="Methyl-accepting transducer" evidence="13">
    <location>
        <begin position="355"/>
        <end position="591"/>
    </location>
</feature>
<sequence>MYKNISIKNKLTLMFVVVILVMASIQTYMTGKQLMKETHRSVEQFSLAITQSSIAGIEKWIDGKVQILLATEKSFSYSDKPISYFAQAEKAGQFDIAYAGLSTGEFYQSRDLPIPDDYDPRARDWYLAAQNSSDPIVTSPYMDAGTGNLVVTIADSFNTDNYAGVIGADIGIQSIVADVLAVNQDGVSAYLVDKDGHFVAHQDHNMLQKSVSTLSDKLSVAGIEALSKSGSLSEAVINGKDVFITVAKEAISGWYFVTIIDKEHAFASVRSVISDSLFMVMLQLIIIAALAAYLIKQALSPLTLLSKAMEDLSKGEGDLTQRIMVDSKDEIGQLADHVNAFIDKLHLIIKDIASSSLELNSQSRLSTQMAGKTSEGLAIQVNEITQIAAAVHEMSATAQEVANNAQLTAESAVSSTESCEQGKQVIIRNQESIVNLANQVDNASNIIQELESNAQQINTILSTIREIAEQTNLLALNAAIEAARAGEQGRGFAVVADEVRVLSQRTHSSTDEIRHMIETLQRNTHSAVQSMDESKKCAQSSVDDASNATTALEEISYSIQQISDMAMQISNAAAEQRTVTDEVNQNIQSASDVSDQMSTEANNSQQLSEELREIATRLNNQVNLFKY</sequence>
<dbReference type="CDD" id="cd12912">
    <property type="entry name" value="PDC2_MCP_like"/>
    <property type="match status" value="1"/>
</dbReference>
<dbReference type="Gene3D" id="1.10.287.950">
    <property type="entry name" value="Methyl-accepting chemotaxis protein"/>
    <property type="match status" value="1"/>
</dbReference>
<dbReference type="AlphaFoldDB" id="A0A510ULZ5"/>
<evidence type="ECO:0000256" key="3">
    <source>
        <dbReference type="ARBA" id="ARBA00022500"/>
    </source>
</evidence>
<dbReference type="InterPro" id="IPR029151">
    <property type="entry name" value="Sensor-like_sf"/>
</dbReference>
<dbReference type="Pfam" id="PF00672">
    <property type="entry name" value="HAMP"/>
    <property type="match status" value="1"/>
</dbReference>
<dbReference type="InterPro" id="IPR004089">
    <property type="entry name" value="MCPsignal_dom"/>
</dbReference>
<keyword evidence="5 12" id="KW-0812">Transmembrane</keyword>
<comment type="similarity">
    <text evidence="9">Belongs to the methyl-accepting chemotaxis (MCP) protein family.</text>
</comment>
<evidence type="ECO:0000256" key="1">
    <source>
        <dbReference type="ARBA" id="ARBA00004429"/>
    </source>
</evidence>
<dbReference type="SMART" id="SM00283">
    <property type="entry name" value="MA"/>
    <property type="match status" value="1"/>
</dbReference>
<dbReference type="EMBL" id="BJTZ01000033">
    <property type="protein sequence ID" value="GEK15589.1"/>
    <property type="molecule type" value="Genomic_DNA"/>
</dbReference>
<keyword evidence="3" id="KW-0145">Chemotaxis</keyword>
<evidence type="ECO:0000256" key="7">
    <source>
        <dbReference type="ARBA" id="ARBA00023136"/>
    </source>
</evidence>
<keyword evidence="7 12" id="KW-0472">Membrane</keyword>
<feature type="domain" description="T-SNARE coiled-coil homology" evidence="14">
    <location>
        <begin position="552"/>
        <end position="604"/>
    </location>
</feature>
<evidence type="ECO:0000259" key="13">
    <source>
        <dbReference type="PROSITE" id="PS50111"/>
    </source>
</evidence>
<keyword evidence="8 10" id="KW-0807">Transducer</keyword>